<dbReference type="PANTHER" id="PTHR22889:SF0">
    <property type="entry name" value="WD REPEAT-CONTAINING PROTEIN 89"/>
    <property type="match status" value="1"/>
</dbReference>
<dbReference type="InterPro" id="IPR001680">
    <property type="entry name" value="WD40_rpt"/>
</dbReference>
<sequence length="729" mass="81942">MKVKPTISNTSSSSPLKPLIDINKSSVRSSPETNDCYAVDLTLNSTNNHIAVLTIPSTIQLFDASTLKPLSSLSSTTNNFDNNNSSSSIKIHSIQYAYISPYTLFASTNKNLVLVWDTRTPQLETIQLNGCADTHEFLSVTCNNEDQLVAAGTELRGDENVAIAFWDIRAPINKQLLGYYTESHSDDIIQVKFSRMNSTKLLSGSTDGLVCLYDVSKLNEDDALEQVYNANGPVAKCGFAQYNTIYATTASNGFFIWSTSDENQQLLVQGDTDNDLLTSEISSEKIDTSLKSSTIIHHLSSSHATIVDILSDCNIQDLLPSVTQETKSCWPLLMCDHMGKMNITLVSSNESQPTIFPLDSPHSETLRAAVTYRSTLYSCGDDGQLIQWQPSSSSSPSSTYNSNENQQQTSDTECSHRSSLTTVHRVPANNSSQLSRTTSIHEIISNPETAELFLEYLMNSPQTASLGAVYAIILVLNEKKDDVNQLHDIGRAAYKTYIENETILPWLPTQRRIELRDNYRRKQFDEHFFDGVLDDLLIYIENQTDVFRQFLNSRLWNEYRRGKFSKNHAQIKSTSTLGNNSSSYQNENELKRSRKLHSSSLSLQTKTKSYHHHHHHHQNRSVRVESTSIKKTRVAYFLPGSDTPFVIQVAVPSESITLNDILPRVHTSSTNQRNNMNTNNSFDYFVKHRATNENWLGGDIQFINEKIEDFDIPLPNIDGTVVIRILNNN</sequence>
<dbReference type="InterPro" id="IPR036305">
    <property type="entry name" value="RGS_sf"/>
</dbReference>
<dbReference type="SUPFAM" id="SSF48097">
    <property type="entry name" value="Regulator of G-protein signaling, RGS"/>
    <property type="match status" value="1"/>
</dbReference>
<feature type="compositionally biased region" description="Polar residues" evidence="4">
    <location>
        <begin position="399"/>
        <end position="419"/>
    </location>
</feature>
<evidence type="ECO:0000256" key="1">
    <source>
        <dbReference type="ARBA" id="ARBA00021125"/>
    </source>
</evidence>
<dbReference type="InterPro" id="IPR039328">
    <property type="entry name" value="WDR89"/>
</dbReference>
<dbReference type="Gene3D" id="1.10.167.10">
    <property type="entry name" value="Regulator of G-protein Signalling 4, domain 2"/>
    <property type="match status" value="1"/>
</dbReference>
<feature type="region of interest" description="Disordered" evidence="4">
    <location>
        <begin position="570"/>
        <end position="625"/>
    </location>
</feature>
<evidence type="ECO:0000256" key="3">
    <source>
        <dbReference type="ARBA" id="ARBA00022737"/>
    </source>
</evidence>
<evidence type="ECO:0000256" key="4">
    <source>
        <dbReference type="SAM" id="MobiDB-lite"/>
    </source>
</evidence>
<feature type="compositionally biased region" description="Low complexity" evidence="4">
    <location>
        <begin position="598"/>
        <end position="607"/>
    </location>
</feature>
<proteinExistence type="predicted"/>
<dbReference type="InterPro" id="IPR015943">
    <property type="entry name" value="WD40/YVTN_repeat-like_dom_sf"/>
</dbReference>
<dbReference type="InterPro" id="IPR044926">
    <property type="entry name" value="RGS_subdomain_2"/>
</dbReference>
<dbReference type="SUPFAM" id="SSF50978">
    <property type="entry name" value="WD40 repeat-like"/>
    <property type="match status" value="1"/>
</dbReference>
<keyword evidence="2" id="KW-0853">WD repeat</keyword>
<organism evidence="5 6">
    <name type="scientific">Rotaria sordida</name>
    <dbReference type="NCBI Taxonomy" id="392033"/>
    <lineage>
        <taxon>Eukaryota</taxon>
        <taxon>Metazoa</taxon>
        <taxon>Spiralia</taxon>
        <taxon>Gnathifera</taxon>
        <taxon>Rotifera</taxon>
        <taxon>Eurotatoria</taxon>
        <taxon>Bdelloidea</taxon>
        <taxon>Philodinida</taxon>
        <taxon>Philodinidae</taxon>
        <taxon>Rotaria</taxon>
    </lineage>
</organism>
<evidence type="ECO:0000313" key="5">
    <source>
        <dbReference type="EMBL" id="CAF0775911.1"/>
    </source>
</evidence>
<dbReference type="EMBL" id="CAJNOT010000018">
    <property type="protein sequence ID" value="CAF0775911.1"/>
    <property type="molecule type" value="Genomic_DNA"/>
</dbReference>
<name>A0A813R4C2_9BILA</name>
<dbReference type="InterPro" id="IPR038207">
    <property type="entry name" value="DIX_dom_sf"/>
</dbReference>
<dbReference type="SMART" id="SM00320">
    <property type="entry name" value="WD40"/>
    <property type="match status" value="4"/>
</dbReference>
<dbReference type="Gene3D" id="2.130.10.10">
    <property type="entry name" value="YVTN repeat-like/Quinoprotein amine dehydrogenase"/>
    <property type="match status" value="1"/>
</dbReference>
<comment type="caution">
    <text evidence="5">The sequence shown here is derived from an EMBL/GenBank/DDBJ whole genome shotgun (WGS) entry which is preliminary data.</text>
</comment>
<protein>
    <recommendedName>
        <fullName evidence="1">WD repeat-containing protein 89</fullName>
    </recommendedName>
</protein>
<dbReference type="InterPro" id="IPR036322">
    <property type="entry name" value="WD40_repeat_dom_sf"/>
</dbReference>
<keyword evidence="3" id="KW-0677">Repeat</keyword>
<gene>
    <name evidence="5" type="ORF">ZHD862_LOCUS1117</name>
</gene>
<reference evidence="5" key="1">
    <citation type="submission" date="2021-02" db="EMBL/GenBank/DDBJ databases">
        <authorList>
            <person name="Nowell W R."/>
        </authorList>
    </citation>
    <scope>NUCLEOTIDE SEQUENCE</scope>
</reference>
<evidence type="ECO:0000313" key="6">
    <source>
        <dbReference type="Proteomes" id="UP000663864"/>
    </source>
</evidence>
<dbReference type="Gene3D" id="2.40.240.130">
    <property type="match status" value="1"/>
</dbReference>
<feature type="compositionally biased region" description="Polar residues" evidence="4">
    <location>
        <begin position="570"/>
        <end position="587"/>
    </location>
</feature>
<dbReference type="Proteomes" id="UP000663864">
    <property type="component" value="Unassembled WGS sequence"/>
</dbReference>
<feature type="region of interest" description="Disordered" evidence="4">
    <location>
        <begin position="388"/>
        <end position="419"/>
    </location>
</feature>
<evidence type="ECO:0000256" key="2">
    <source>
        <dbReference type="ARBA" id="ARBA00022574"/>
    </source>
</evidence>
<feature type="compositionally biased region" description="Basic residues" evidence="4">
    <location>
        <begin position="608"/>
        <end position="620"/>
    </location>
</feature>
<dbReference type="PANTHER" id="PTHR22889">
    <property type="entry name" value="WD REPEAT-CONTAINING PROTEIN 89"/>
    <property type="match status" value="1"/>
</dbReference>
<accession>A0A813R4C2</accession>
<dbReference type="AlphaFoldDB" id="A0A813R4C2"/>